<dbReference type="Gene3D" id="3.20.20.70">
    <property type="entry name" value="Aldolase class I"/>
    <property type="match status" value="1"/>
</dbReference>
<reference evidence="7 8" key="1">
    <citation type="submission" date="2020-04" db="EMBL/GenBank/DDBJ databases">
        <authorList>
            <person name="Liu A."/>
        </authorList>
    </citation>
    <scope>NUCLEOTIDE SEQUENCE [LARGE SCALE GENOMIC DNA]</scope>
    <source>
        <strain evidence="7 8">RZ02</strain>
    </source>
</reference>
<sequence>MICQKPPVADLTILRAAGTLVVLETAKGARPAVLYAGPDMEGAAPSSLALLQTSQHIPGGPEHPVQPSLLNPLGSGWPGAPGLAAHRGGTDWAIDLRVSKAEQISDYQIDVHCADAEANIAATHHFALCPSTGVLGCSVSLSNMAELPIELGHCAALCLPVDNRLTALRTFSGKWADEFRTDDIKRFRGSYVRENRAGRTSHSDFPGLYLGSEHTSEDHGLAAAFHLGWSGNSQLRLSTEQDGSVIFQAGELLLPGEVQIGGTYRTPTLHICWSNGGYGDVSRRLQSHVTQRVIPSSAANKPRPVHYNTWEAVYFDHQENRLIDLAEKAAGVGAERFVLDDGWFGGRRSDAAGLGDWWVSRDVYPDGLHAIARRVRALGMEFGLWFEPEMVNPDSDLYRAHPDWVLGIDGLDPIPSRHQLTLDLTKPEVSSYLFDTVSALIAEYQIDYIKWDMNRDTQHPGSGGRAVMHKQTRALYTLIDRIRTAHPDTEIETCSSGGARADYEILRRTDRIWTSDNNDARHRHQIMRGASHFFPLSILGNHVGPKQCHITGRMFAMHFRAASAVFGHMGMELDLADETEQDRAVLASAIALHKQFRALIHGGAHYRIETERYLAAQSCVSSGQDEALTSCALLDVFPATKPPYLRFAGLDPDLQYRTRMVWPQHNPSLSSPSIVDAADLTGTGFVASGAALMEHGMQLPLTHPDTCMIFHSEAVDA</sequence>
<dbReference type="Pfam" id="PF02065">
    <property type="entry name" value="Melibiase"/>
    <property type="match status" value="1"/>
</dbReference>
<dbReference type="InterPro" id="IPR031705">
    <property type="entry name" value="Glyco_hydro_36_C"/>
</dbReference>
<proteinExistence type="predicted"/>
<dbReference type="InterPro" id="IPR038417">
    <property type="entry name" value="Alpga-gal_N_sf"/>
</dbReference>
<name>A0A848QN03_9SPHN</name>
<dbReference type="Proteomes" id="UP000561181">
    <property type="component" value="Unassembled WGS sequence"/>
</dbReference>
<evidence type="ECO:0000259" key="6">
    <source>
        <dbReference type="Pfam" id="PF16875"/>
    </source>
</evidence>
<dbReference type="PANTHER" id="PTHR43053:SF3">
    <property type="entry name" value="ALPHA-GALACTOSIDASE C-RELATED"/>
    <property type="match status" value="1"/>
</dbReference>
<keyword evidence="8" id="KW-1185">Reference proteome</keyword>
<dbReference type="PANTHER" id="PTHR43053">
    <property type="entry name" value="GLYCOSIDASE FAMILY 31"/>
    <property type="match status" value="1"/>
</dbReference>
<dbReference type="EC" id="3.2.1.22" evidence="2"/>
<dbReference type="AlphaFoldDB" id="A0A848QN03"/>
<dbReference type="InterPro" id="IPR017853">
    <property type="entry name" value="GH"/>
</dbReference>
<evidence type="ECO:0000313" key="7">
    <source>
        <dbReference type="EMBL" id="NMW32063.1"/>
    </source>
</evidence>
<organism evidence="7 8">
    <name type="scientific">Pontixanthobacter rizhaonensis</name>
    <dbReference type="NCBI Taxonomy" id="2730337"/>
    <lineage>
        <taxon>Bacteria</taxon>
        <taxon>Pseudomonadati</taxon>
        <taxon>Pseudomonadota</taxon>
        <taxon>Alphaproteobacteria</taxon>
        <taxon>Sphingomonadales</taxon>
        <taxon>Erythrobacteraceae</taxon>
        <taxon>Pontixanthobacter</taxon>
    </lineage>
</organism>
<dbReference type="SUPFAM" id="SSF51445">
    <property type="entry name" value="(Trans)glycosidases"/>
    <property type="match status" value="1"/>
</dbReference>
<feature type="domain" description="Glycosyl hydrolase family 36 N-terminal" evidence="6">
    <location>
        <begin position="31"/>
        <end position="258"/>
    </location>
</feature>
<dbReference type="PRINTS" id="PR00743">
    <property type="entry name" value="GLHYDRLASE36"/>
</dbReference>
<gene>
    <name evidence="7" type="ORF">HKD42_08320</name>
</gene>
<evidence type="ECO:0000259" key="5">
    <source>
        <dbReference type="Pfam" id="PF16874"/>
    </source>
</evidence>
<dbReference type="InterPro" id="IPR013785">
    <property type="entry name" value="Aldolase_TIM"/>
</dbReference>
<dbReference type="InterPro" id="IPR002252">
    <property type="entry name" value="Glyco_hydro_36"/>
</dbReference>
<comment type="catalytic activity">
    <reaction evidence="1">
        <text>Hydrolysis of terminal, non-reducing alpha-D-galactose residues in alpha-D-galactosides, including galactose oligosaccharides, galactomannans and galactolipids.</text>
        <dbReference type="EC" id="3.2.1.22"/>
    </reaction>
</comment>
<evidence type="ECO:0000256" key="2">
    <source>
        <dbReference type="ARBA" id="ARBA00012755"/>
    </source>
</evidence>
<evidence type="ECO:0000256" key="4">
    <source>
        <dbReference type="ARBA" id="ARBA00023295"/>
    </source>
</evidence>
<dbReference type="InterPro" id="IPR050985">
    <property type="entry name" value="Alpha-glycosidase_related"/>
</dbReference>
<dbReference type="Gene3D" id="2.70.98.60">
    <property type="entry name" value="alpha-galactosidase from lactobacil brevis"/>
    <property type="match status" value="1"/>
</dbReference>
<evidence type="ECO:0000256" key="3">
    <source>
        <dbReference type="ARBA" id="ARBA00022801"/>
    </source>
</evidence>
<protein>
    <recommendedName>
        <fullName evidence="2">alpha-galactosidase</fullName>
        <ecNumber evidence="2">3.2.1.22</ecNumber>
    </recommendedName>
</protein>
<dbReference type="Pfam" id="PF16875">
    <property type="entry name" value="Glyco_hydro_36N"/>
    <property type="match status" value="1"/>
</dbReference>
<feature type="domain" description="Glycosyl hydrolase family 36 C-terminal" evidence="5">
    <location>
        <begin position="616"/>
        <end position="703"/>
    </location>
</feature>
<dbReference type="CDD" id="cd14791">
    <property type="entry name" value="GH36"/>
    <property type="match status" value="1"/>
</dbReference>
<evidence type="ECO:0000256" key="1">
    <source>
        <dbReference type="ARBA" id="ARBA00001255"/>
    </source>
</evidence>
<dbReference type="Gene3D" id="2.60.40.1180">
    <property type="entry name" value="Golgi alpha-mannosidase II"/>
    <property type="match status" value="1"/>
</dbReference>
<dbReference type="FunFam" id="3.20.20.70:FF:000118">
    <property type="entry name" value="Alpha-galactosidase"/>
    <property type="match status" value="1"/>
</dbReference>
<dbReference type="EMBL" id="JABCRE010000003">
    <property type="protein sequence ID" value="NMW32063.1"/>
    <property type="molecule type" value="Genomic_DNA"/>
</dbReference>
<comment type="caution">
    <text evidence="7">The sequence shown here is derived from an EMBL/GenBank/DDBJ whole genome shotgun (WGS) entry which is preliminary data.</text>
</comment>
<evidence type="ECO:0000313" key="8">
    <source>
        <dbReference type="Proteomes" id="UP000561181"/>
    </source>
</evidence>
<dbReference type="GO" id="GO:0004557">
    <property type="term" value="F:alpha-galactosidase activity"/>
    <property type="evidence" value="ECO:0007669"/>
    <property type="project" value="UniProtKB-EC"/>
</dbReference>
<dbReference type="GO" id="GO:0016052">
    <property type="term" value="P:carbohydrate catabolic process"/>
    <property type="evidence" value="ECO:0007669"/>
    <property type="project" value="InterPro"/>
</dbReference>
<dbReference type="InterPro" id="IPR031704">
    <property type="entry name" value="Glyco_hydro_36_N"/>
</dbReference>
<dbReference type="InterPro" id="IPR013780">
    <property type="entry name" value="Glyco_hydro_b"/>
</dbReference>
<keyword evidence="4" id="KW-0326">Glycosidase</keyword>
<accession>A0A848QN03</accession>
<dbReference type="Pfam" id="PF16874">
    <property type="entry name" value="Glyco_hydro_36C"/>
    <property type="match status" value="1"/>
</dbReference>
<keyword evidence="3" id="KW-0378">Hydrolase</keyword>